<gene>
    <name evidence="1" type="ORF">SAMN05216184_101785</name>
</gene>
<dbReference type="AlphaFoldDB" id="A0A2Y9A003"/>
<dbReference type="InterPro" id="IPR029068">
    <property type="entry name" value="Glyas_Bleomycin-R_OHBP_Dase"/>
</dbReference>
<dbReference type="PANTHER" id="PTHR33990">
    <property type="entry name" value="PROTEIN YJDN-RELATED"/>
    <property type="match status" value="1"/>
</dbReference>
<name>A0A2Y9A003_9MICO</name>
<accession>A0A2Y9A003</accession>
<dbReference type="Gene3D" id="3.10.180.10">
    <property type="entry name" value="2,3-Dihydroxybiphenyl 1,2-Dioxygenase, domain 1"/>
    <property type="match status" value="1"/>
</dbReference>
<evidence type="ECO:0000313" key="2">
    <source>
        <dbReference type="Proteomes" id="UP000250222"/>
    </source>
</evidence>
<dbReference type="Proteomes" id="UP000250222">
    <property type="component" value="Unassembled WGS sequence"/>
</dbReference>
<dbReference type="EMBL" id="UETB01000001">
    <property type="protein sequence ID" value="SSA37176.1"/>
    <property type="molecule type" value="Genomic_DNA"/>
</dbReference>
<evidence type="ECO:0000313" key="1">
    <source>
        <dbReference type="EMBL" id="SSA37176.1"/>
    </source>
</evidence>
<reference evidence="1 2" key="1">
    <citation type="submission" date="2016-10" db="EMBL/GenBank/DDBJ databases">
        <authorList>
            <person name="Cai Z."/>
        </authorList>
    </citation>
    <scope>NUCLEOTIDE SEQUENCE [LARGE SCALE GENOMIC DNA]</scope>
    <source>
        <strain evidence="1 2">CGMCC 1.10826</strain>
    </source>
</reference>
<dbReference type="PANTHER" id="PTHR33990:SF1">
    <property type="entry name" value="PROTEIN YJDN"/>
    <property type="match status" value="1"/>
</dbReference>
<dbReference type="SUPFAM" id="SSF54593">
    <property type="entry name" value="Glyoxalase/Bleomycin resistance protein/Dihydroxybiphenyl dioxygenase"/>
    <property type="match status" value="1"/>
</dbReference>
<keyword evidence="2" id="KW-1185">Reference proteome</keyword>
<organism evidence="1 2">
    <name type="scientific">Georgenia satyanarayanai</name>
    <dbReference type="NCBI Taxonomy" id="860221"/>
    <lineage>
        <taxon>Bacteria</taxon>
        <taxon>Bacillati</taxon>
        <taxon>Actinomycetota</taxon>
        <taxon>Actinomycetes</taxon>
        <taxon>Micrococcales</taxon>
        <taxon>Bogoriellaceae</taxon>
        <taxon>Georgenia</taxon>
    </lineage>
</organism>
<proteinExistence type="predicted"/>
<protein>
    <submittedName>
        <fullName evidence="1">PhnB protein</fullName>
    </submittedName>
</protein>
<sequence>MFRGVDTVDRTTLPHMTAPVPYVFLPGTAREALHFYAGVFGCSVQLHTLGDFGRTDGPPEAIAHGVLSDGPITLYAADATGDQRALRCEGMLLSLLGTAPPDTLREWFQKLAEGGQVVDDLQGRSWGATDGQVIDRYGVQWLIGYEADETS</sequence>